<gene>
    <name evidence="2" type="ORF">FCI23_26405</name>
</gene>
<protein>
    <submittedName>
        <fullName evidence="2">Uncharacterized protein</fullName>
    </submittedName>
</protein>
<dbReference type="AlphaFoldDB" id="A0A4U0SKH3"/>
<keyword evidence="3" id="KW-1185">Reference proteome</keyword>
<evidence type="ECO:0000256" key="1">
    <source>
        <dbReference type="SAM" id="MobiDB-lite"/>
    </source>
</evidence>
<comment type="caution">
    <text evidence="2">The sequence shown here is derived from an EMBL/GenBank/DDBJ whole genome shotgun (WGS) entry which is preliminary data.</text>
</comment>
<dbReference type="Proteomes" id="UP000305778">
    <property type="component" value="Unassembled WGS sequence"/>
</dbReference>
<dbReference type="RefSeq" id="WP_136726429.1">
    <property type="nucleotide sequence ID" value="NZ_SUMC01000028.1"/>
</dbReference>
<feature type="region of interest" description="Disordered" evidence="1">
    <location>
        <begin position="67"/>
        <end position="90"/>
    </location>
</feature>
<sequence>MTTLMSGGPHPSHPRPHRRARALAVALTVCVDGAAVALIASRHLPAAIAGAGLAGLGWVAAEHLPRRETPVTDGDGLSRPIPPVTRASGR</sequence>
<name>A0A4U0SKH3_9ACTN</name>
<dbReference type="EMBL" id="SUMC01000028">
    <property type="protein sequence ID" value="TKA08687.1"/>
    <property type="molecule type" value="Genomic_DNA"/>
</dbReference>
<evidence type="ECO:0000313" key="2">
    <source>
        <dbReference type="EMBL" id="TKA08687.1"/>
    </source>
</evidence>
<accession>A0A4U0SKH3</accession>
<evidence type="ECO:0000313" key="3">
    <source>
        <dbReference type="Proteomes" id="UP000305778"/>
    </source>
</evidence>
<proteinExistence type="predicted"/>
<reference evidence="2 3" key="1">
    <citation type="submission" date="2019-04" db="EMBL/GenBank/DDBJ databases">
        <title>Streptomyces oryziradicis sp. nov., a novel actinomycete isolated from rhizosphere soil of rice (Oryza sativa L.).</title>
        <authorList>
            <person name="Li C."/>
        </authorList>
    </citation>
    <scope>NUCLEOTIDE SEQUENCE [LARGE SCALE GENOMIC DNA]</scope>
    <source>
        <strain evidence="2 3">NEAU-C40</strain>
    </source>
</reference>
<organism evidence="2 3">
    <name type="scientific">Actinacidiphila oryziradicis</name>
    <dbReference type="NCBI Taxonomy" id="2571141"/>
    <lineage>
        <taxon>Bacteria</taxon>
        <taxon>Bacillati</taxon>
        <taxon>Actinomycetota</taxon>
        <taxon>Actinomycetes</taxon>
        <taxon>Kitasatosporales</taxon>
        <taxon>Streptomycetaceae</taxon>
        <taxon>Actinacidiphila</taxon>
    </lineage>
</organism>